<dbReference type="SUPFAM" id="SSF57850">
    <property type="entry name" value="RING/U-box"/>
    <property type="match status" value="1"/>
</dbReference>
<dbReference type="OrthoDB" id="8062037at2759"/>
<dbReference type="GO" id="GO:0008270">
    <property type="term" value="F:zinc ion binding"/>
    <property type="evidence" value="ECO:0007669"/>
    <property type="project" value="UniProtKB-KW"/>
</dbReference>
<reference evidence="4 5" key="1">
    <citation type="journal article" date="2017" name="Mol. Plant">
        <title>The Genome of Medicinal Plant Macleaya cordata Provides New Insights into Benzylisoquinoline Alkaloids Metabolism.</title>
        <authorList>
            <person name="Liu X."/>
            <person name="Liu Y."/>
            <person name="Huang P."/>
            <person name="Ma Y."/>
            <person name="Qing Z."/>
            <person name="Tang Q."/>
            <person name="Cao H."/>
            <person name="Cheng P."/>
            <person name="Zheng Y."/>
            <person name="Yuan Z."/>
            <person name="Zhou Y."/>
            <person name="Liu J."/>
            <person name="Tang Z."/>
            <person name="Zhuo Y."/>
            <person name="Zhang Y."/>
            <person name="Yu L."/>
            <person name="Huang J."/>
            <person name="Yang P."/>
            <person name="Peng Q."/>
            <person name="Zhang J."/>
            <person name="Jiang W."/>
            <person name="Zhang Z."/>
            <person name="Lin K."/>
            <person name="Ro D.K."/>
            <person name="Chen X."/>
            <person name="Xiong X."/>
            <person name="Shang Y."/>
            <person name="Huang S."/>
            <person name="Zeng J."/>
        </authorList>
    </citation>
    <scope>NUCLEOTIDE SEQUENCE [LARGE SCALE GENOMIC DNA]</scope>
    <source>
        <strain evidence="5">cv. BLH2017</strain>
        <tissue evidence="4">Root</tissue>
    </source>
</reference>
<sequence length="266" mass="31188">MSGAANNHHSWIVGNFYPRDDYTVHAPGNRDRHQTPAAVFQPFPYQATELIQDVENPWWLFQERLRTGPYDSPRFPWQPHFPAHILVQDDETSQAMNHRLRQFIEQSGPRIRDHQWNTQATQREESRLTPDEQKKALKKLKKQVYNPNPPSKSKNKKWCLFSRDCSNNIKKDDQIEDKKGCAICLEDFVTKQEVLVTPCNHMFHNDCIVPWVKNQGLCPVCRFLFVERSREHNSGSNVELNDLMSDDLISLVRAIEEAIEWTNSRH</sequence>
<evidence type="ECO:0000256" key="1">
    <source>
        <dbReference type="PROSITE-ProRule" id="PRU00175"/>
    </source>
</evidence>
<dbReference type="Proteomes" id="UP000195402">
    <property type="component" value="Unassembled WGS sequence"/>
</dbReference>
<organism evidence="4 5">
    <name type="scientific">Macleaya cordata</name>
    <name type="common">Five-seeded plume-poppy</name>
    <name type="synonym">Bocconia cordata</name>
    <dbReference type="NCBI Taxonomy" id="56857"/>
    <lineage>
        <taxon>Eukaryota</taxon>
        <taxon>Viridiplantae</taxon>
        <taxon>Streptophyta</taxon>
        <taxon>Embryophyta</taxon>
        <taxon>Tracheophyta</taxon>
        <taxon>Spermatophyta</taxon>
        <taxon>Magnoliopsida</taxon>
        <taxon>Ranunculales</taxon>
        <taxon>Papaveraceae</taxon>
        <taxon>Papaveroideae</taxon>
        <taxon>Macleaya</taxon>
    </lineage>
</organism>
<feature type="domain" description="RING-type" evidence="3">
    <location>
        <begin position="181"/>
        <end position="222"/>
    </location>
</feature>
<dbReference type="CDD" id="cd16454">
    <property type="entry name" value="RING-H2_PA-TM-RING"/>
    <property type="match status" value="1"/>
</dbReference>
<dbReference type="InParanoid" id="A0A200Q0T2"/>
<dbReference type="AlphaFoldDB" id="A0A200Q0T2"/>
<dbReference type="PANTHER" id="PTHR22765">
    <property type="entry name" value="RING FINGER AND PROTEASE ASSOCIATED DOMAIN-CONTAINING"/>
    <property type="match status" value="1"/>
</dbReference>
<evidence type="ECO:0000256" key="2">
    <source>
        <dbReference type="SAM" id="MobiDB-lite"/>
    </source>
</evidence>
<dbReference type="InterPro" id="IPR001841">
    <property type="entry name" value="Znf_RING"/>
</dbReference>
<dbReference type="Gene3D" id="3.30.40.10">
    <property type="entry name" value="Zinc/RING finger domain, C3HC4 (zinc finger)"/>
    <property type="match status" value="1"/>
</dbReference>
<feature type="region of interest" description="Disordered" evidence="2">
    <location>
        <begin position="106"/>
        <end position="131"/>
    </location>
</feature>
<dbReference type="OMA" id="RSHGKCP"/>
<feature type="compositionally biased region" description="Basic and acidic residues" evidence="2">
    <location>
        <begin position="122"/>
        <end position="131"/>
    </location>
</feature>
<evidence type="ECO:0000313" key="4">
    <source>
        <dbReference type="EMBL" id="OVA04057.1"/>
    </source>
</evidence>
<dbReference type="SMART" id="SM00184">
    <property type="entry name" value="RING"/>
    <property type="match status" value="1"/>
</dbReference>
<protein>
    <submittedName>
        <fullName evidence="4">Zinc finger protein</fullName>
    </submittedName>
</protein>
<comment type="caution">
    <text evidence="4">The sequence shown here is derived from an EMBL/GenBank/DDBJ whole genome shotgun (WGS) entry which is preliminary data.</text>
</comment>
<dbReference type="InterPro" id="IPR013083">
    <property type="entry name" value="Znf_RING/FYVE/PHD"/>
</dbReference>
<keyword evidence="5" id="KW-1185">Reference proteome</keyword>
<dbReference type="GO" id="GO:0006511">
    <property type="term" value="P:ubiquitin-dependent protein catabolic process"/>
    <property type="evidence" value="ECO:0007669"/>
    <property type="project" value="TreeGrafter"/>
</dbReference>
<evidence type="ECO:0000313" key="5">
    <source>
        <dbReference type="Proteomes" id="UP000195402"/>
    </source>
</evidence>
<evidence type="ECO:0000259" key="3">
    <source>
        <dbReference type="PROSITE" id="PS50089"/>
    </source>
</evidence>
<dbReference type="STRING" id="56857.A0A200Q0T2"/>
<proteinExistence type="predicted"/>
<dbReference type="PANTHER" id="PTHR22765:SF348">
    <property type="entry name" value="OS09G0446275 PROTEIN"/>
    <property type="match status" value="1"/>
</dbReference>
<keyword evidence="1" id="KW-0479">Metal-binding</keyword>
<keyword evidence="1" id="KW-0862">Zinc</keyword>
<dbReference type="PROSITE" id="PS50089">
    <property type="entry name" value="ZF_RING_2"/>
    <property type="match status" value="1"/>
</dbReference>
<name>A0A200Q0T2_MACCD</name>
<dbReference type="EMBL" id="MVGT01003415">
    <property type="protein sequence ID" value="OVA04057.1"/>
    <property type="molecule type" value="Genomic_DNA"/>
</dbReference>
<dbReference type="Pfam" id="PF13639">
    <property type="entry name" value="zf-RING_2"/>
    <property type="match status" value="1"/>
</dbReference>
<dbReference type="InterPro" id="IPR051826">
    <property type="entry name" value="E3_ubiquitin-ligase_domain"/>
</dbReference>
<gene>
    <name evidence="4" type="ORF">BVC80_7965g6</name>
</gene>
<keyword evidence="1" id="KW-0863">Zinc-finger</keyword>
<dbReference type="GO" id="GO:0061630">
    <property type="term" value="F:ubiquitin protein ligase activity"/>
    <property type="evidence" value="ECO:0007669"/>
    <property type="project" value="TreeGrafter"/>
</dbReference>
<accession>A0A200Q0T2</accession>